<evidence type="ECO:0000256" key="6">
    <source>
        <dbReference type="ARBA" id="ARBA00018163"/>
    </source>
</evidence>
<dbReference type="InterPro" id="IPR059117">
    <property type="entry name" value="APS_kinase_dom"/>
</dbReference>
<feature type="active site" description="Phosphoserine intermediate" evidence="14">
    <location>
        <position position="106"/>
    </location>
</feature>
<keyword evidence="8 14" id="KW-0547">Nucleotide-binding</keyword>
<dbReference type="UniPathway" id="UPA00140">
    <property type="reaction ID" value="UER00205"/>
</dbReference>
<evidence type="ECO:0000313" key="17">
    <source>
        <dbReference type="EMBL" id="SFH35534.1"/>
    </source>
</evidence>
<keyword evidence="18" id="KW-1185">Reference proteome</keyword>
<dbReference type="GO" id="GO:0004020">
    <property type="term" value="F:adenylylsulfate kinase activity"/>
    <property type="evidence" value="ECO:0007669"/>
    <property type="project" value="UniProtKB-UniRule"/>
</dbReference>
<evidence type="ECO:0000256" key="11">
    <source>
        <dbReference type="ARBA" id="ARBA00029724"/>
    </source>
</evidence>
<dbReference type="GO" id="GO:0000103">
    <property type="term" value="P:sulfate assimilation"/>
    <property type="evidence" value="ECO:0007669"/>
    <property type="project" value="UniProtKB-UniRule"/>
</dbReference>
<evidence type="ECO:0000313" key="18">
    <source>
        <dbReference type="Proteomes" id="UP000199040"/>
    </source>
</evidence>
<dbReference type="GO" id="GO:0005524">
    <property type="term" value="F:ATP binding"/>
    <property type="evidence" value="ECO:0007669"/>
    <property type="project" value="UniProtKB-UniRule"/>
</dbReference>
<evidence type="ECO:0000259" key="16">
    <source>
        <dbReference type="Pfam" id="PF01583"/>
    </source>
</evidence>
<dbReference type="HAMAP" id="MF_00065">
    <property type="entry name" value="Adenylyl_sulf_kinase"/>
    <property type="match status" value="1"/>
</dbReference>
<organism evidence="17 18">
    <name type="scientific">Modicisalibacter xianhensis</name>
    <dbReference type="NCBI Taxonomy" id="442341"/>
    <lineage>
        <taxon>Bacteria</taxon>
        <taxon>Pseudomonadati</taxon>
        <taxon>Pseudomonadota</taxon>
        <taxon>Gammaproteobacteria</taxon>
        <taxon>Oceanospirillales</taxon>
        <taxon>Halomonadaceae</taxon>
        <taxon>Modicisalibacter</taxon>
    </lineage>
</organism>
<dbReference type="PANTHER" id="PTHR11055">
    <property type="entry name" value="BIFUNCTIONAL 3'-PHOSPHOADENOSINE 5'-PHOSPHOSULFATE SYNTHASE"/>
    <property type="match status" value="1"/>
</dbReference>
<evidence type="ECO:0000256" key="1">
    <source>
        <dbReference type="ARBA" id="ARBA00001823"/>
    </source>
</evidence>
<dbReference type="GO" id="GO:0070814">
    <property type="term" value="P:hydrogen sulfide biosynthetic process"/>
    <property type="evidence" value="ECO:0007669"/>
    <property type="project" value="UniProtKB-UniRule"/>
</dbReference>
<evidence type="ECO:0000256" key="14">
    <source>
        <dbReference type="HAMAP-Rule" id="MF_00065"/>
    </source>
</evidence>
<dbReference type="Gene3D" id="3.40.50.300">
    <property type="entry name" value="P-loop containing nucleotide triphosphate hydrolases"/>
    <property type="match status" value="1"/>
</dbReference>
<comment type="function">
    <text evidence="2 14 15">Catalyzes the synthesis of activated sulfate.</text>
</comment>
<evidence type="ECO:0000256" key="3">
    <source>
        <dbReference type="ARBA" id="ARBA00004806"/>
    </source>
</evidence>
<name>A0A1I2ZCP8_9GAMM</name>
<evidence type="ECO:0000256" key="2">
    <source>
        <dbReference type="ARBA" id="ARBA00002632"/>
    </source>
</evidence>
<dbReference type="PANTHER" id="PTHR11055:SF63">
    <property type="entry name" value="ADENYLYL-SULFATE KINASE 1, CHLOROPLASTIC"/>
    <property type="match status" value="1"/>
</dbReference>
<dbReference type="STRING" id="442341.SAMN04487959_10342"/>
<dbReference type="Pfam" id="PF01583">
    <property type="entry name" value="APS_kinase"/>
    <property type="match status" value="1"/>
</dbReference>
<comment type="similarity">
    <text evidence="4 14 15">Belongs to the APS kinase family.</text>
</comment>
<evidence type="ECO:0000256" key="9">
    <source>
        <dbReference type="ARBA" id="ARBA00022777"/>
    </source>
</evidence>
<keyword evidence="7 14" id="KW-0808">Transferase</keyword>
<protein>
    <recommendedName>
        <fullName evidence="6 14">Adenylyl-sulfate kinase</fullName>
        <ecNumber evidence="5 14">2.7.1.25</ecNumber>
    </recommendedName>
    <alternativeName>
        <fullName evidence="12 14">APS kinase</fullName>
    </alternativeName>
    <alternativeName>
        <fullName evidence="13 14">ATP adenosine-5'-phosphosulfate 3'-phosphotransferase</fullName>
    </alternativeName>
    <alternativeName>
        <fullName evidence="11 14">Adenosine-5'-phosphosulfate kinase</fullName>
    </alternativeName>
</protein>
<gene>
    <name evidence="14" type="primary">cysC</name>
    <name evidence="17" type="ORF">SAMN04487959_10342</name>
</gene>
<evidence type="ECO:0000256" key="10">
    <source>
        <dbReference type="ARBA" id="ARBA00022840"/>
    </source>
</evidence>
<dbReference type="NCBIfam" id="NF003013">
    <property type="entry name" value="PRK03846.1"/>
    <property type="match status" value="1"/>
</dbReference>
<dbReference type="EC" id="2.7.1.25" evidence="5 14"/>
<dbReference type="EMBL" id="FOPY01000003">
    <property type="protein sequence ID" value="SFH35534.1"/>
    <property type="molecule type" value="Genomic_DNA"/>
</dbReference>
<dbReference type="AlphaFoldDB" id="A0A1I2ZCP8"/>
<dbReference type="RefSeq" id="WP_092843792.1">
    <property type="nucleotide sequence ID" value="NZ_FOPY01000003.1"/>
</dbReference>
<evidence type="ECO:0000256" key="7">
    <source>
        <dbReference type="ARBA" id="ARBA00022679"/>
    </source>
</evidence>
<keyword evidence="9 14" id="KW-0418">Kinase</keyword>
<dbReference type="InterPro" id="IPR027417">
    <property type="entry name" value="P-loop_NTPase"/>
</dbReference>
<feature type="binding site" evidence="14">
    <location>
        <begin position="32"/>
        <end position="39"/>
    </location>
    <ligand>
        <name>ATP</name>
        <dbReference type="ChEBI" id="CHEBI:30616"/>
    </ligand>
</feature>
<dbReference type="FunFam" id="3.40.50.300:FF:000212">
    <property type="entry name" value="Adenylyl-sulfate kinase"/>
    <property type="match status" value="1"/>
</dbReference>
<dbReference type="InterPro" id="IPR002891">
    <property type="entry name" value="APS"/>
</dbReference>
<accession>A0A1I2ZCP8</accession>
<evidence type="ECO:0000256" key="5">
    <source>
        <dbReference type="ARBA" id="ARBA00012121"/>
    </source>
</evidence>
<evidence type="ECO:0000256" key="13">
    <source>
        <dbReference type="ARBA" id="ARBA00031464"/>
    </source>
</evidence>
<dbReference type="CDD" id="cd02027">
    <property type="entry name" value="APSK"/>
    <property type="match status" value="1"/>
</dbReference>
<evidence type="ECO:0000256" key="15">
    <source>
        <dbReference type="RuleBase" id="RU004347"/>
    </source>
</evidence>
<dbReference type="SUPFAM" id="SSF52540">
    <property type="entry name" value="P-loop containing nucleoside triphosphate hydrolases"/>
    <property type="match status" value="1"/>
</dbReference>
<sequence>MGSDVVWHAHKVCREDRELQNEHRACLLWFTGLSGSGKSTVAGLVEEKLHAMGKRTYLLDGDNVRKGMNRDLGFTDEDRIENIRRIGEMSRLFVDAGIITLSAFISPFRSERQSVRELLGGNDFIEVFVDTPLTTCERRDPKGLYQRARDGLIKNFTGIDSPYEAPQSPEVHIINDGIDPDAAAEQVISYLVANKYI</sequence>
<keyword evidence="14" id="KW-0597">Phosphoprotein</keyword>
<evidence type="ECO:0000256" key="12">
    <source>
        <dbReference type="ARBA" id="ARBA00031393"/>
    </source>
</evidence>
<comment type="catalytic activity">
    <reaction evidence="1 14 15">
        <text>adenosine 5'-phosphosulfate + ATP = 3'-phosphoadenylyl sulfate + ADP + H(+)</text>
        <dbReference type="Rhea" id="RHEA:24152"/>
        <dbReference type="ChEBI" id="CHEBI:15378"/>
        <dbReference type="ChEBI" id="CHEBI:30616"/>
        <dbReference type="ChEBI" id="CHEBI:58243"/>
        <dbReference type="ChEBI" id="CHEBI:58339"/>
        <dbReference type="ChEBI" id="CHEBI:456216"/>
        <dbReference type="EC" id="2.7.1.25"/>
    </reaction>
</comment>
<evidence type="ECO:0000256" key="4">
    <source>
        <dbReference type="ARBA" id="ARBA00007008"/>
    </source>
</evidence>
<dbReference type="Proteomes" id="UP000199040">
    <property type="component" value="Unassembled WGS sequence"/>
</dbReference>
<feature type="domain" description="APS kinase" evidence="16">
    <location>
        <begin position="25"/>
        <end position="173"/>
    </location>
</feature>
<dbReference type="NCBIfam" id="TIGR00455">
    <property type="entry name" value="apsK"/>
    <property type="match status" value="1"/>
</dbReference>
<evidence type="ECO:0000256" key="8">
    <source>
        <dbReference type="ARBA" id="ARBA00022741"/>
    </source>
</evidence>
<proteinExistence type="inferred from homology"/>
<keyword evidence="10 14" id="KW-0067">ATP-binding</keyword>
<reference evidence="17 18" key="1">
    <citation type="submission" date="2016-10" db="EMBL/GenBank/DDBJ databases">
        <authorList>
            <person name="de Groot N.N."/>
        </authorList>
    </citation>
    <scope>NUCLEOTIDE SEQUENCE [LARGE SCALE GENOMIC DNA]</scope>
    <source>
        <strain evidence="17 18">CGMCC 1.6848</strain>
    </source>
</reference>
<comment type="pathway">
    <text evidence="3 14 15">Sulfur metabolism; hydrogen sulfide biosynthesis; sulfite from sulfate: step 2/3.</text>
</comment>